<dbReference type="InterPro" id="IPR002125">
    <property type="entry name" value="CMP_dCMP_dom"/>
</dbReference>
<dbReference type="EC" id="3.5.4.5" evidence="4 12"/>
<dbReference type="GO" id="GO:0004126">
    <property type="term" value="F:cytidine deaminase activity"/>
    <property type="evidence" value="ECO:0007669"/>
    <property type="project" value="UniProtKB-UniRule"/>
</dbReference>
<sequence length="158" mass="17319">MSQVNTKNQAMKAADHSSAQLSAEMIKKLIEQSHEAKKQAYCPYSKFRVGSALLTADNRVITGCNMENACNNLGICAERNAVAKAVSEGCRQFKAIAIASDMTEKYISPCGGCRQVLREFGTNWRVFLSKADGSYLERTVEDLLPISFGPDDLSKVSE</sequence>
<comment type="function">
    <text evidence="2 12">This enzyme scavenges exogenous and endogenous cytidine and 2'-deoxycytidine for UMP synthesis.</text>
</comment>
<feature type="active site" description="Proton donor" evidence="10">
    <location>
        <position position="78"/>
    </location>
</feature>
<keyword evidence="6 12" id="KW-0378">Hydrolase</keyword>
<evidence type="ECO:0000256" key="1">
    <source>
        <dbReference type="ARBA" id="ARBA00001947"/>
    </source>
</evidence>
<dbReference type="FunFam" id="3.40.140.10:FF:000008">
    <property type="entry name" value="Cytidine deaminase"/>
    <property type="match status" value="1"/>
</dbReference>
<keyword evidence="5 11" id="KW-0479">Metal-binding</keyword>
<evidence type="ECO:0000259" key="13">
    <source>
        <dbReference type="PROSITE" id="PS51747"/>
    </source>
</evidence>
<dbReference type="AlphaFoldDB" id="A0A5C6N261"/>
<dbReference type="Proteomes" id="UP000324091">
    <property type="component" value="Chromosome 4"/>
</dbReference>
<evidence type="ECO:0000256" key="9">
    <source>
        <dbReference type="ARBA" id="ARBA00049558"/>
    </source>
</evidence>
<dbReference type="GO" id="GO:0042802">
    <property type="term" value="F:identical protein binding"/>
    <property type="evidence" value="ECO:0007669"/>
    <property type="project" value="UniProtKB-ARBA"/>
</dbReference>
<feature type="binding site" evidence="11">
    <location>
        <position position="113"/>
    </location>
    <ligand>
        <name>Zn(2+)</name>
        <dbReference type="ChEBI" id="CHEBI:29105"/>
        <note>catalytic</note>
    </ligand>
</feature>
<evidence type="ECO:0000256" key="10">
    <source>
        <dbReference type="PIRSR" id="PIRSR606262-1"/>
    </source>
</evidence>
<dbReference type="InterPro" id="IPR016193">
    <property type="entry name" value="Cytidine_deaminase-like"/>
</dbReference>
<reference evidence="14 15" key="1">
    <citation type="submission" date="2019-04" db="EMBL/GenBank/DDBJ databases">
        <title>Chromosome genome assembly for Takifugu flavidus.</title>
        <authorList>
            <person name="Xiao S."/>
        </authorList>
    </citation>
    <scope>NUCLEOTIDE SEQUENCE [LARGE SCALE GENOMIC DNA]</scope>
    <source>
        <strain evidence="14">HTHZ2018</strain>
        <tissue evidence="14">Muscle</tissue>
    </source>
</reference>
<keyword evidence="15" id="KW-1185">Reference proteome</keyword>
<evidence type="ECO:0000313" key="15">
    <source>
        <dbReference type="Proteomes" id="UP000324091"/>
    </source>
</evidence>
<dbReference type="PANTHER" id="PTHR11644:SF24">
    <property type="entry name" value="CYTIDINE DEAMINASE"/>
    <property type="match status" value="1"/>
</dbReference>
<protein>
    <recommendedName>
        <fullName evidence="4 12">Cytidine deaminase</fullName>
        <ecNumber evidence="4 12">3.5.4.5</ecNumber>
    </recommendedName>
    <alternativeName>
        <fullName evidence="8 12">Cytidine aminohydrolase</fullName>
    </alternativeName>
</protein>
<dbReference type="Gene3D" id="3.40.140.10">
    <property type="entry name" value="Cytidine Deaminase, domain 2"/>
    <property type="match status" value="1"/>
</dbReference>
<evidence type="ECO:0000256" key="7">
    <source>
        <dbReference type="ARBA" id="ARBA00022833"/>
    </source>
</evidence>
<comment type="caution">
    <text evidence="14">The sequence shown here is derived from an EMBL/GenBank/DDBJ whole genome shotgun (WGS) entry which is preliminary data.</text>
</comment>
<gene>
    <name evidence="14" type="ORF">D4764_04G0002910</name>
</gene>
<dbReference type="GO" id="GO:0005829">
    <property type="term" value="C:cytosol"/>
    <property type="evidence" value="ECO:0007669"/>
    <property type="project" value="TreeGrafter"/>
</dbReference>
<name>A0A5C6N261_9TELE</name>
<comment type="cofactor">
    <cofactor evidence="1 11 12">
        <name>Zn(2+)</name>
        <dbReference type="ChEBI" id="CHEBI:29105"/>
    </cofactor>
</comment>
<keyword evidence="7 11" id="KW-0862">Zinc</keyword>
<accession>A0A5C6N261</accession>
<dbReference type="PROSITE" id="PS00903">
    <property type="entry name" value="CYT_DCMP_DEAMINASES_1"/>
    <property type="match status" value="1"/>
</dbReference>
<dbReference type="PROSITE" id="PS51747">
    <property type="entry name" value="CYT_DCMP_DEAMINASES_2"/>
    <property type="match status" value="1"/>
</dbReference>
<comment type="similarity">
    <text evidence="3 12">Belongs to the cytidine and deoxycytidylate deaminase family.</text>
</comment>
<evidence type="ECO:0000313" key="14">
    <source>
        <dbReference type="EMBL" id="TWW61644.1"/>
    </source>
</evidence>
<dbReference type="Pfam" id="PF00383">
    <property type="entry name" value="dCMP_cyt_deam_1"/>
    <property type="match status" value="1"/>
</dbReference>
<evidence type="ECO:0000256" key="5">
    <source>
        <dbReference type="ARBA" id="ARBA00022723"/>
    </source>
</evidence>
<evidence type="ECO:0000256" key="11">
    <source>
        <dbReference type="PIRSR" id="PIRSR606262-3"/>
    </source>
</evidence>
<evidence type="ECO:0000256" key="6">
    <source>
        <dbReference type="ARBA" id="ARBA00022801"/>
    </source>
</evidence>
<comment type="catalytic activity">
    <reaction evidence="9 12">
        <text>cytidine + H2O + H(+) = uridine + NH4(+)</text>
        <dbReference type="Rhea" id="RHEA:16069"/>
        <dbReference type="ChEBI" id="CHEBI:15377"/>
        <dbReference type="ChEBI" id="CHEBI:15378"/>
        <dbReference type="ChEBI" id="CHEBI:16704"/>
        <dbReference type="ChEBI" id="CHEBI:17562"/>
        <dbReference type="ChEBI" id="CHEBI:28938"/>
        <dbReference type="EC" id="3.5.4.5"/>
    </reaction>
</comment>
<evidence type="ECO:0000256" key="8">
    <source>
        <dbReference type="ARBA" id="ARBA00032005"/>
    </source>
</evidence>
<evidence type="ECO:0000256" key="4">
    <source>
        <dbReference type="ARBA" id="ARBA00012783"/>
    </source>
</evidence>
<dbReference type="InterPro" id="IPR006262">
    <property type="entry name" value="Cyt_deam_tetra"/>
</dbReference>
<organism evidence="14 15">
    <name type="scientific">Takifugu flavidus</name>
    <name type="common">sansaifugu</name>
    <dbReference type="NCBI Taxonomy" id="433684"/>
    <lineage>
        <taxon>Eukaryota</taxon>
        <taxon>Metazoa</taxon>
        <taxon>Chordata</taxon>
        <taxon>Craniata</taxon>
        <taxon>Vertebrata</taxon>
        <taxon>Euteleostomi</taxon>
        <taxon>Actinopterygii</taxon>
        <taxon>Neopterygii</taxon>
        <taxon>Teleostei</taxon>
        <taxon>Neoteleostei</taxon>
        <taxon>Acanthomorphata</taxon>
        <taxon>Eupercaria</taxon>
        <taxon>Tetraodontiformes</taxon>
        <taxon>Tetradontoidea</taxon>
        <taxon>Tetraodontidae</taxon>
        <taxon>Takifugu</taxon>
    </lineage>
</organism>
<evidence type="ECO:0000256" key="3">
    <source>
        <dbReference type="ARBA" id="ARBA00006576"/>
    </source>
</evidence>
<dbReference type="NCBIfam" id="NF004064">
    <property type="entry name" value="PRK05578.1"/>
    <property type="match status" value="1"/>
</dbReference>
<dbReference type="EMBL" id="RHFK02000017">
    <property type="protein sequence ID" value="TWW61644.1"/>
    <property type="molecule type" value="Genomic_DNA"/>
</dbReference>
<evidence type="ECO:0000256" key="12">
    <source>
        <dbReference type="RuleBase" id="RU364006"/>
    </source>
</evidence>
<proteinExistence type="inferred from homology"/>
<dbReference type="SUPFAM" id="SSF53927">
    <property type="entry name" value="Cytidine deaminase-like"/>
    <property type="match status" value="1"/>
</dbReference>
<dbReference type="GO" id="GO:0008270">
    <property type="term" value="F:zinc ion binding"/>
    <property type="evidence" value="ECO:0007669"/>
    <property type="project" value="UniProtKB-UniRule"/>
</dbReference>
<dbReference type="NCBIfam" id="TIGR01354">
    <property type="entry name" value="cyt_deam_tetra"/>
    <property type="match status" value="1"/>
</dbReference>
<dbReference type="InterPro" id="IPR050202">
    <property type="entry name" value="Cyt/Deoxycyt_deaminase"/>
</dbReference>
<feature type="binding site" evidence="11">
    <location>
        <position position="76"/>
    </location>
    <ligand>
        <name>Zn(2+)</name>
        <dbReference type="ChEBI" id="CHEBI:29105"/>
        <note>catalytic</note>
    </ligand>
</feature>
<feature type="binding site" evidence="11">
    <location>
        <position position="110"/>
    </location>
    <ligand>
        <name>Zn(2+)</name>
        <dbReference type="ChEBI" id="CHEBI:29105"/>
        <note>catalytic</note>
    </ligand>
</feature>
<dbReference type="CDD" id="cd01283">
    <property type="entry name" value="cytidine_deaminase"/>
    <property type="match status" value="1"/>
</dbReference>
<dbReference type="PANTHER" id="PTHR11644">
    <property type="entry name" value="CYTIDINE DEAMINASE"/>
    <property type="match status" value="1"/>
</dbReference>
<comment type="catalytic activity">
    <reaction evidence="12">
        <text>2'-deoxycytidine + H2O + H(+) = 2'-deoxyuridine + NH4(+)</text>
        <dbReference type="Rhea" id="RHEA:13433"/>
        <dbReference type="ChEBI" id="CHEBI:15377"/>
        <dbReference type="ChEBI" id="CHEBI:15378"/>
        <dbReference type="ChEBI" id="CHEBI:15698"/>
        <dbReference type="ChEBI" id="CHEBI:16450"/>
        <dbReference type="ChEBI" id="CHEBI:28938"/>
        <dbReference type="EC" id="3.5.4.5"/>
    </reaction>
</comment>
<evidence type="ECO:0000256" key="2">
    <source>
        <dbReference type="ARBA" id="ARBA00003949"/>
    </source>
</evidence>
<feature type="domain" description="CMP/dCMP-type deaminase" evidence="13">
    <location>
        <begin position="24"/>
        <end position="151"/>
    </location>
</feature>
<dbReference type="GO" id="GO:0072527">
    <property type="term" value="P:pyrimidine-containing compound metabolic process"/>
    <property type="evidence" value="ECO:0007669"/>
    <property type="project" value="UniProtKB-ARBA"/>
</dbReference>
<dbReference type="GO" id="GO:0055086">
    <property type="term" value="P:nucleobase-containing small molecule metabolic process"/>
    <property type="evidence" value="ECO:0007669"/>
    <property type="project" value="UniProtKB-ARBA"/>
</dbReference>
<dbReference type="InterPro" id="IPR016192">
    <property type="entry name" value="APOBEC/CMP_deaminase_Zn-bd"/>
</dbReference>